<sequence>MPRWIVSLLNAALMFVVPLVGWSEYLDFGAKRHWFDYYTVTRGLSSEPQRTWIVAGILLAPALLGLHLATPRWQWSIKGVCAICLAGFLLAMFLWLGFAAVLHGSTRMP</sequence>
<protein>
    <submittedName>
        <fullName evidence="2">Uncharacterized protein</fullName>
    </submittedName>
</protein>
<keyword evidence="3" id="KW-1185">Reference proteome</keyword>
<evidence type="ECO:0000313" key="3">
    <source>
        <dbReference type="Proteomes" id="UP000199548"/>
    </source>
</evidence>
<keyword evidence="1" id="KW-0472">Membrane</keyword>
<feature type="transmembrane region" description="Helical" evidence="1">
    <location>
        <begin position="80"/>
        <end position="102"/>
    </location>
</feature>
<proteinExistence type="predicted"/>
<organism evidence="2 3">
    <name type="scientific">Paraburkholderia megapolitana</name>
    <dbReference type="NCBI Taxonomy" id="420953"/>
    <lineage>
        <taxon>Bacteria</taxon>
        <taxon>Pseudomonadati</taxon>
        <taxon>Pseudomonadota</taxon>
        <taxon>Betaproteobacteria</taxon>
        <taxon>Burkholderiales</taxon>
        <taxon>Burkholderiaceae</taxon>
        <taxon>Paraburkholderia</taxon>
    </lineage>
</organism>
<accession>A0A1I3UDX7</accession>
<keyword evidence="1" id="KW-1133">Transmembrane helix</keyword>
<reference evidence="2 3" key="1">
    <citation type="submission" date="2016-10" db="EMBL/GenBank/DDBJ databases">
        <authorList>
            <person name="de Groot N.N."/>
        </authorList>
    </citation>
    <scope>NUCLEOTIDE SEQUENCE [LARGE SCALE GENOMIC DNA]</scope>
    <source>
        <strain evidence="2 3">LMG 23650</strain>
    </source>
</reference>
<evidence type="ECO:0000256" key="1">
    <source>
        <dbReference type="SAM" id="Phobius"/>
    </source>
</evidence>
<dbReference type="Proteomes" id="UP000199548">
    <property type="component" value="Unassembled WGS sequence"/>
</dbReference>
<gene>
    <name evidence="2" type="ORF">SAMN05192543_11177</name>
</gene>
<keyword evidence="1" id="KW-0812">Transmembrane</keyword>
<evidence type="ECO:0000313" key="2">
    <source>
        <dbReference type="EMBL" id="SFJ80011.1"/>
    </source>
</evidence>
<dbReference type="EMBL" id="FOQU01000011">
    <property type="protein sequence ID" value="SFJ80011.1"/>
    <property type="molecule type" value="Genomic_DNA"/>
</dbReference>
<dbReference type="AlphaFoldDB" id="A0A1I3UDX7"/>
<feature type="transmembrane region" description="Helical" evidence="1">
    <location>
        <begin position="51"/>
        <end position="68"/>
    </location>
</feature>
<name>A0A1I3UDX7_9BURK</name>